<name>A0ABT3IJC1_9BACT</name>
<organism evidence="1 2">
    <name type="scientific">Chitinophaga nivalis</name>
    <dbReference type="NCBI Taxonomy" id="2991709"/>
    <lineage>
        <taxon>Bacteria</taxon>
        <taxon>Pseudomonadati</taxon>
        <taxon>Bacteroidota</taxon>
        <taxon>Chitinophagia</taxon>
        <taxon>Chitinophagales</taxon>
        <taxon>Chitinophagaceae</taxon>
        <taxon>Chitinophaga</taxon>
    </lineage>
</organism>
<comment type="caution">
    <text evidence="1">The sequence shown here is derived from an EMBL/GenBank/DDBJ whole genome shotgun (WGS) entry which is preliminary data.</text>
</comment>
<dbReference type="RefSeq" id="WP_264729558.1">
    <property type="nucleotide sequence ID" value="NZ_JAPDNR010000001.1"/>
</dbReference>
<dbReference type="NCBIfam" id="NF038153">
    <property type="entry name" value="lant_leader_L1a"/>
    <property type="match status" value="1"/>
</dbReference>
<dbReference type="Proteomes" id="UP001207742">
    <property type="component" value="Unassembled WGS sequence"/>
</dbReference>
<dbReference type="InterPro" id="IPR058238">
    <property type="entry name" value="Lant_leader_dom"/>
</dbReference>
<gene>
    <name evidence="1" type="ORF">OL497_09055</name>
</gene>
<keyword evidence="2" id="KW-1185">Reference proteome</keyword>
<proteinExistence type="predicted"/>
<protein>
    <submittedName>
        <fullName evidence="1">Class I lanthipeptide</fullName>
    </submittedName>
</protein>
<sequence length="63" mass="6950">MKKKLNKKLNLGKIQIANLNPADQSALNGGLQHVKPIEDFLTTTSPTRLTRCYICPVPDSDIS</sequence>
<evidence type="ECO:0000313" key="2">
    <source>
        <dbReference type="Proteomes" id="UP001207742"/>
    </source>
</evidence>
<evidence type="ECO:0000313" key="1">
    <source>
        <dbReference type="EMBL" id="MCW3484039.1"/>
    </source>
</evidence>
<accession>A0ABT3IJC1</accession>
<dbReference type="EMBL" id="JAPDNS010000001">
    <property type="protein sequence ID" value="MCW3484039.1"/>
    <property type="molecule type" value="Genomic_DNA"/>
</dbReference>
<reference evidence="1 2" key="1">
    <citation type="submission" date="2022-10" db="EMBL/GenBank/DDBJ databases">
        <title>Chitinophaga nivalis PC15 sp. nov., isolated from Pyeongchang county, South Korea.</title>
        <authorList>
            <person name="Trinh H.N."/>
        </authorList>
    </citation>
    <scope>NUCLEOTIDE SEQUENCE [LARGE SCALE GENOMIC DNA]</scope>
    <source>
        <strain evidence="1 2">PC14</strain>
    </source>
</reference>